<comment type="caution">
    <text evidence="2">The sequence shown here is derived from an EMBL/GenBank/DDBJ whole genome shotgun (WGS) entry which is preliminary data.</text>
</comment>
<dbReference type="NCBIfam" id="NF040785">
    <property type="entry name" value="CD3324_fam"/>
    <property type="match status" value="1"/>
</dbReference>
<dbReference type="Pfam" id="PF08765">
    <property type="entry name" value="Mor"/>
    <property type="match status" value="1"/>
</dbReference>
<dbReference type="PANTHER" id="PTHR37812:SF1">
    <property type="entry name" value="MU-LIKE PROPHAGE FLUMU PROTEIN C"/>
    <property type="match status" value="1"/>
</dbReference>
<gene>
    <name evidence="2" type="ORF">P9J83_02470</name>
</gene>
<dbReference type="InterPro" id="IPR009057">
    <property type="entry name" value="Homeodomain-like_sf"/>
</dbReference>
<proteinExistence type="predicted"/>
<evidence type="ECO:0000313" key="2">
    <source>
        <dbReference type="EMBL" id="MDS1002365.1"/>
    </source>
</evidence>
<dbReference type="PANTHER" id="PTHR37812">
    <property type="entry name" value="MU-LIKE PROPHAGE FLUMU PROTEIN C"/>
    <property type="match status" value="1"/>
</dbReference>
<sequence>MFTNNKVDRSKNMKYENAQNLLPEHVLKLIQEYVEGGYLYIPIKYENKKVWGENTSTKDTLKRRNREIFNKYQKGISIKKLSQEYHLTEHSIRRIIRQQKNI</sequence>
<dbReference type="Gene3D" id="1.10.10.60">
    <property type="entry name" value="Homeodomain-like"/>
    <property type="match status" value="1"/>
</dbReference>
<dbReference type="SUPFAM" id="SSF46689">
    <property type="entry name" value="Homeodomain-like"/>
    <property type="match status" value="1"/>
</dbReference>
<reference evidence="2" key="1">
    <citation type="submission" date="2023-04" db="EMBL/GenBank/DDBJ databases">
        <title>Assessment of the microbiological origin of a defect in Grana Padano cheese.</title>
        <authorList>
            <person name="Zago M."/>
            <person name="Rossetti L."/>
            <person name="Bonvini B."/>
            <person name="Carminati D."/>
            <person name="Giraffa G."/>
        </authorList>
    </citation>
    <scope>NUCLEOTIDE SEQUENCE</scope>
    <source>
        <strain evidence="2">4990</strain>
    </source>
</reference>
<dbReference type="AlphaFoldDB" id="A0AAE4JRG1"/>
<organism evidence="2 3">
    <name type="scientific">Clostridium sporogenes</name>
    <dbReference type="NCBI Taxonomy" id="1509"/>
    <lineage>
        <taxon>Bacteria</taxon>
        <taxon>Bacillati</taxon>
        <taxon>Bacillota</taxon>
        <taxon>Clostridia</taxon>
        <taxon>Eubacteriales</taxon>
        <taxon>Clostridiaceae</taxon>
        <taxon>Clostridium</taxon>
    </lineage>
</organism>
<dbReference type="Proteomes" id="UP001182303">
    <property type="component" value="Unassembled WGS sequence"/>
</dbReference>
<evidence type="ECO:0000259" key="1">
    <source>
        <dbReference type="Pfam" id="PF08765"/>
    </source>
</evidence>
<dbReference type="InterPro" id="IPR014875">
    <property type="entry name" value="Mor_transcription_activator"/>
</dbReference>
<dbReference type="InterPro" id="IPR052411">
    <property type="entry name" value="c-mor_Regulatory_Protein"/>
</dbReference>
<evidence type="ECO:0000313" key="3">
    <source>
        <dbReference type="Proteomes" id="UP001182303"/>
    </source>
</evidence>
<feature type="domain" description="Mor transcription activator" evidence="1">
    <location>
        <begin position="13"/>
        <end position="100"/>
    </location>
</feature>
<dbReference type="EMBL" id="JARUIS010000002">
    <property type="protein sequence ID" value="MDS1002365.1"/>
    <property type="molecule type" value="Genomic_DNA"/>
</dbReference>
<name>A0AAE4JRG1_CLOSG</name>
<protein>
    <submittedName>
        <fullName evidence="2">CD3324 family protein</fullName>
    </submittedName>
</protein>
<dbReference type="InterPro" id="IPR049739">
    <property type="entry name" value="YraL-like"/>
</dbReference>
<accession>A0AAE4JRG1</accession>